<dbReference type="Gene3D" id="2.40.128.600">
    <property type="match status" value="1"/>
</dbReference>
<dbReference type="Pfam" id="PF00144">
    <property type="entry name" value="Beta-lactamase"/>
    <property type="match status" value="1"/>
</dbReference>
<evidence type="ECO:0000256" key="1">
    <source>
        <dbReference type="ARBA" id="ARBA00038215"/>
    </source>
</evidence>
<evidence type="ECO:0000256" key="2">
    <source>
        <dbReference type="SAM" id="MobiDB-lite"/>
    </source>
</evidence>
<evidence type="ECO:0000259" key="3">
    <source>
        <dbReference type="Pfam" id="PF00144"/>
    </source>
</evidence>
<dbReference type="InterPro" id="IPR012338">
    <property type="entry name" value="Beta-lactam/transpept-like"/>
</dbReference>
<feature type="domain" description="Peptidase S12 Pab87-related C-terminal" evidence="4">
    <location>
        <begin position="316"/>
        <end position="417"/>
    </location>
</feature>
<accession>A0AAI8Z1R2</accession>
<evidence type="ECO:0000313" key="6">
    <source>
        <dbReference type="Proteomes" id="UP001296104"/>
    </source>
</evidence>
<protein>
    <recommendedName>
        <fullName evidence="7">Beta-lactamase/transpeptidase-like protein</fullName>
    </recommendedName>
</protein>
<proteinExistence type="inferred from homology"/>
<reference evidence="5" key="1">
    <citation type="submission" date="2023-11" db="EMBL/GenBank/DDBJ databases">
        <authorList>
            <person name="Alioto T."/>
            <person name="Alioto T."/>
            <person name="Gomez Garrido J."/>
        </authorList>
    </citation>
    <scope>NUCLEOTIDE SEQUENCE</scope>
</reference>
<keyword evidence="6" id="KW-1185">Reference proteome</keyword>
<evidence type="ECO:0008006" key="7">
    <source>
        <dbReference type="Google" id="ProtNLM"/>
    </source>
</evidence>
<comment type="similarity">
    <text evidence="1">Belongs to the peptidase S12 family.</text>
</comment>
<evidence type="ECO:0000313" key="5">
    <source>
        <dbReference type="EMBL" id="CAK4030842.1"/>
    </source>
</evidence>
<feature type="domain" description="Beta-lactamase-related" evidence="3">
    <location>
        <begin position="15"/>
        <end position="262"/>
    </location>
</feature>
<organism evidence="5 6">
    <name type="scientific">Lecanosticta acicola</name>
    <dbReference type="NCBI Taxonomy" id="111012"/>
    <lineage>
        <taxon>Eukaryota</taxon>
        <taxon>Fungi</taxon>
        <taxon>Dikarya</taxon>
        <taxon>Ascomycota</taxon>
        <taxon>Pezizomycotina</taxon>
        <taxon>Dothideomycetes</taxon>
        <taxon>Dothideomycetidae</taxon>
        <taxon>Mycosphaerellales</taxon>
        <taxon>Mycosphaerellaceae</taxon>
        <taxon>Lecanosticta</taxon>
    </lineage>
</organism>
<feature type="region of interest" description="Disordered" evidence="2">
    <location>
        <begin position="286"/>
        <end position="306"/>
    </location>
</feature>
<dbReference type="InterPro" id="IPR021860">
    <property type="entry name" value="Peptidase_S12_Pab87-rel_C"/>
</dbReference>
<evidence type="ECO:0000259" key="4">
    <source>
        <dbReference type="Pfam" id="PF11954"/>
    </source>
</evidence>
<sequence length="426" mass="47778">MSALLPGDFVMNEESYTRDVTVEDILSHRSGLPSHDNSYLSPRATHPDTAKTVTQNLRNLPLAAPIRTKYMYCNMMLTVATHLIEELTSTTFESFLHTRVFSKLGMNSTHLQPGAAIKAGLKDRMSTPYAWDERSKAFIALPYEEGPEMQGAGGIITSVNDYALWIRELIHHEGTVISEDLYNGILRPRILENPDATDEDLPPFSSWEAYATGFETYFYRGYRIVRHDGLIGGFGTTHFFVPAIKFGGAIFANSGETGNSAAVLLMRELVDEALGIPEDQRSDWKGWQAKTDEESATEREEEHKKLREELCPPGEERQPHKMPLNAYTGSYFNAGYHGLVVQVQGEKLFIDASDRSMGFTLTLEHMCSGKTFLAHLQDAADPTDTDQLKAEFQCEGDRALKMGLHLEADLDDLIWFDRVDAMGSEY</sequence>
<gene>
    <name evidence="5" type="ORF">LECACI_7A006000</name>
</gene>
<dbReference type="Pfam" id="PF11954">
    <property type="entry name" value="DUF3471"/>
    <property type="match status" value="1"/>
</dbReference>
<dbReference type="AlphaFoldDB" id="A0AAI8Z1R2"/>
<dbReference type="SUPFAM" id="SSF56601">
    <property type="entry name" value="beta-lactamase/transpeptidase-like"/>
    <property type="match status" value="1"/>
</dbReference>
<dbReference type="PANTHER" id="PTHR46825:SF9">
    <property type="entry name" value="BETA-LACTAMASE-RELATED DOMAIN-CONTAINING PROTEIN"/>
    <property type="match status" value="1"/>
</dbReference>
<name>A0AAI8Z1R2_9PEZI</name>
<dbReference type="EMBL" id="CAVMBE010000041">
    <property type="protein sequence ID" value="CAK4030842.1"/>
    <property type="molecule type" value="Genomic_DNA"/>
</dbReference>
<dbReference type="InterPro" id="IPR001466">
    <property type="entry name" value="Beta-lactam-related"/>
</dbReference>
<dbReference type="InterPro" id="IPR050491">
    <property type="entry name" value="AmpC-like"/>
</dbReference>
<comment type="caution">
    <text evidence="5">The sequence shown here is derived from an EMBL/GenBank/DDBJ whole genome shotgun (WGS) entry which is preliminary data.</text>
</comment>
<dbReference type="Proteomes" id="UP001296104">
    <property type="component" value="Unassembled WGS sequence"/>
</dbReference>
<dbReference type="Gene3D" id="3.40.710.10">
    <property type="entry name" value="DD-peptidase/beta-lactamase superfamily"/>
    <property type="match status" value="1"/>
</dbReference>
<dbReference type="PANTHER" id="PTHR46825">
    <property type="entry name" value="D-ALANYL-D-ALANINE-CARBOXYPEPTIDASE/ENDOPEPTIDASE AMPH"/>
    <property type="match status" value="1"/>
</dbReference>